<dbReference type="InterPro" id="IPR022346">
    <property type="entry name" value="T2SS_GspH"/>
</dbReference>
<evidence type="ECO:0000256" key="5">
    <source>
        <dbReference type="ARBA" id="ARBA00022519"/>
    </source>
</evidence>
<keyword evidence="8 11" id="KW-0472">Membrane</keyword>
<dbReference type="SUPFAM" id="SSF54523">
    <property type="entry name" value="Pili subunits"/>
    <property type="match status" value="1"/>
</dbReference>
<keyword evidence="4" id="KW-0488">Methylation</keyword>
<evidence type="ECO:0000256" key="9">
    <source>
        <dbReference type="ARBA" id="ARBA00025772"/>
    </source>
</evidence>
<protein>
    <recommendedName>
        <fullName evidence="2">Type II secretion system protein H</fullName>
    </recommendedName>
    <alternativeName>
        <fullName evidence="10">General secretion pathway protein H</fullName>
    </alternativeName>
</protein>
<dbReference type="GO" id="GO:0015628">
    <property type="term" value="P:protein secretion by the type II secretion system"/>
    <property type="evidence" value="ECO:0007669"/>
    <property type="project" value="InterPro"/>
</dbReference>
<evidence type="ECO:0000256" key="10">
    <source>
        <dbReference type="ARBA" id="ARBA00030775"/>
    </source>
</evidence>
<dbReference type="Gene3D" id="3.55.40.10">
    <property type="entry name" value="minor pseudopilin epsh domain"/>
    <property type="match status" value="1"/>
</dbReference>
<comment type="subcellular location">
    <subcellularLocation>
        <location evidence="1">Cell inner membrane</location>
        <topology evidence="1">Single-pass membrane protein</topology>
    </subcellularLocation>
</comment>
<feature type="domain" description="General secretion pathway GspH" evidence="12">
    <location>
        <begin position="63"/>
        <end position="162"/>
    </location>
</feature>
<feature type="transmembrane region" description="Helical" evidence="11">
    <location>
        <begin position="27"/>
        <end position="50"/>
    </location>
</feature>
<keyword evidence="14" id="KW-1185">Reference proteome</keyword>
<evidence type="ECO:0000259" key="12">
    <source>
        <dbReference type="Pfam" id="PF12019"/>
    </source>
</evidence>
<sequence length="171" mass="17898">MPVPRARLPNGDAAMKTPARLPVHRGFTLVELLVTVTILAILGAAGGPAFSRMIASQRTKAIAGDLHTALVRARSEAIKRNTDVVLTPVTSGQWQYGWYIANPGLAGAKLDDHAAIANATVTGPASVVYRSNGRLGGNTTPSFDISATGATEHRCIQIDLSGHPYQTASAC</sequence>
<keyword evidence="5" id="KW-0997">Cell inner membrane</keyword>
<dbReference type="OrthoDB" id="9180128at2"/>
<comment type="caution">
    <text evidence="13">The sequence shown here is derived from an EMBL/GenBank/DDBJ whole genome shotgun (WGS) entry which is preliminary data.</text>
</comment>
<dbReference type="GO" id="GO:0015627">
    <property type="term" value="C:type II protein secretion system complex"/>
    <property type="evidence" value="ECO:0007669"/>
    <property type="project" value="InterPro"/>
</dbReference>
<dbReference type="InterPro" id="IPR045584">
    <property type="entry name" value="Pilin-like"/>
</dbReference>
<dbReference type="EMBL" id="WNLA01000029">
    <property type="protein sequence ID" value="MTW05764.1"/>
    <property type="molecule type" value="Genomic_DNA"/>
</dbReference>
<dbReference type="NCBIfam" id="TIGR02532">
    <property type="entry name" value="IV_pilin_GFxxxE"/>
    <property type="match status" value="1"/>
</dbReference>
<dbReference type="AlphaFoldDB" id="A0A6L6Q8J5"/>
<evidence type="ECO:0000256" key="7">
    <source>
        <dbReference type="ARBA" id="ARBA00022989"/>
    </source>
</evidence>
<dbReference type="PROSITE" id="PS00409">
    <property type="entry name" value="PROKAR_NTER_METHYL"/>
    <property type="match status" value="1"/>
</dbReference>
<evidence type="ECO:0000256" key="4">
    <source>
        <dbReference type="ARBA" id="ARBA00022481"/>
    </source>
</evidence>
<accession>A0A6L6Q8J5</accession>
<dbReference type="Pfam" id="PF12019">
    <property type="entry name" value="GspH"/>
    <property type="match status" value="1"/>
</dbReference>
<name>A0A6L6Q8J5_9BURK</name>
<evidence type="ECO:0000313" key="14">
    <source>
        <dbReference type="Proteomes" id="UP000484015"/>
    </source>
</evidence>
<keyword evidence="6 11" id="KW-0812">Transmembrane</keyword>
<evidence type="ECO:0000256" key="1">
    <source>
        <dbReference type="ARBA" id="ARBA00004377"/>
    </source>
</evidence>
<evidence type="ECO:0000256" key="2">
    <source>
        <dbReference type="ARBA" id="ARBA00021549"/>
    </source>
</evidence>
<evidence type="ECO:0000256" key="6">
    <source>
        <dbReference type="ARBA" id="ARBA00022692"/>
    </source>
</evidence>
<reference evidence="13 14" key="1">
    <citation type="submission" date="2019-11" db="EMBL/GenBank/DDBJ databases">
        <title>Type strains purchased from KCTC, JCM and DSMZ.</title>
        <authorList>
            <person name="Lu H."/>
        </authorList>
    </citation>
    <scope>NUCLEOTIDE SEQUENCE [LARGE SCALE GENOMIC DNA]</scope>
    <source>
        <strain evidence="13 14">KCTC 42409</strain>
    </source>
</reference>
<dbReference type="Proteomes" id="UP000484015">
    <property type="component" value="Unassembled WGS sequence"/>
</dbReference>
<comment type="similarity">
    <text evidence="9">Belongs to the GSP H family.</text>
</comment>
<gene>
    <name evidence="13" type="ORF">GM668_27175</name>
</gene>
<organism evidence="13 14">
    <name type="scientific">Pseudoduganella ginsengisoli</name>
    <dbReference type="NCBI Taxonomy" id="1462440"/>
    <lineage>
        <taxon>Bacteria</taxon>
        <taxon>Pseudomonadati</taxon>
        <taxon>Pseudomonadota</taxon>
        <taxon>Betaproteobacteria</taxon>
        <taxon>Burkholderiales</taxon>
        <taxon>Oxalobacteraceae</taxon>
        <taxon>Telluria group</taxon>
        <taxon>Pseudoduganella</taxon>
    </lineage>
</organism>
<proteinExistence type="inferred from homology"/>
<dbReference type="Pfam" id="PF07963">
    <property type="entry name" value="N_methyl"/>
    <property type="match status" value="1"/>
</dbReference>
<evidence type="ECO:0000313" key="13">
    <source>
        <dbReference type="EMBL" id="MTW05764.1"/>
    </source>
</evidence>
<keyword evidence="7 11" id="KW-1133">Transmembrane helix</keyword>
<dbReference type="InterPro" id="IPR012902">
    <property type="entry name" value="N_methyl_site"/>
</dbReference>
<evidence type="ECO:0000256" key="11">
    <source>
        <dbReference type="SAM" id="Phobius"/>
    </source>
</evidence>
<dbReference type="GO" id="GO:0005886">
    <property type="term" value="C:plasma membrane"/>
    <property type="evidence" value="ECO:0007669"/>
    <property type="project" value="UniProtKB-SubCell"/>
</dbReference>
<evidence type="ECO:0000256" key="8">
    <source>
        <dbReference type="ARBA" id="ARBA00023136"/>
    </source>
</evidence>
<keyword evidence="3" id="KW-1003">Cell membrane</keyword>
<evidence type="ECO:0000256" key="3">
    <source>
        <dbReference type="ARBA" id="ARBA00022475"/>
    </source>
</evidence>